<keyword evidence="4" id="KW-0699">rRNA-binding</keyword>
<keyword evidence="2 4" id="KW-0689">Ribosomal protein</keyword>
<evidence type="ECO:0000256" key="4">
    <source>
        <dbReference type="HAMAP-Rule" id="MF_01341"/>
    </source>
</evidence>
<organism evidence="6 7">
    <name type="scientific">Helicobacter macacae MIT 99-5501</name>
    <dbReference type="NCBI Taxonomy" id="1357400"/>
    <lineage>
        <taxon>Bacteria</taxon>
        <taxon>Pseudomonadati</taxon>
        <taxon>Campylobacterota</taxon>
        <taxon>Epsilonproteobacteria</taxon>
        <taxon>Campylobacterales</taxon>
        <taxon>Helicobacteraceae</taxon>
        <taxon>Helicobacter</taxon>
    </lineage>
</organism>
<keyword evidence="7" id="KW-1185">Reference proteome</keyword>
<dbReference type="PANTHER" id="PTHR12934:SF11">
    <property type="entry name" value="LARGE RIBOSOMAL SUBUNIT PROTEIN UL15M"/>
    <property type="match status" value="1"/>
</dbReference>
<dbReference type="InterPro" id="IPR036227">
    <property type="entry name" value="Ribosomal_uL15/eL18_sf"/>
</dbReference>
<gene>
    <name evidence="4" type="primary">rplO</name>
    <name evidence="6" type="ORF">HMPREF2086_01176</name>
</gene>
<evidence type="ECO:0000313" key="7">
    <source>
        <dbReference type="Proteomes" id="UP000018731"/>
    </source>
</evidence>
<evidence type="ECO:0000256" key="1">
    <source>
        <dbReference type="ARBA" id="ARBA00007320"/>
    </source>
</evidence>
<comment type="function">
    <text evidence="4">Binds to the 23S rRNA.</text>
</comment>
<dbReference type="RefSeq" id="WP_023927899.1">
    <property type="nucleotide sequence ID" value="NZ_KI669454.1"/>
</dbReference>
<comment type="caution">
    <text evidence="6">The sequence shown here is derived from an EMBL/GenBank/DDBJ whole genome shotgun (WGS) entry which is preliminary data.</text>
</comment>
<dbReference type="HAMAP" id="MF_01341">
    <property type="entry name" value="Ribosomal_uL15"/>
    <property type="match status" value="1"/>
</dbReference>
<dbReference type="InterPro" id="IPR030878">
    <property type="entry name" value="Ribosomal_uL15"/>
</dbReference>
<dbReference type="GO" id="GO:0019843">
    <property type="term" value="F:rRNA binding"/>
    <property type="evidence" value="ECO:0007669"/>
    <property type="project" value="UniProtKB-UniRule"/>
</dbReference>
<reference evidence="6 7" key="1">
    <citation type="journal article" date="2014" name="Genome Announc.">
        <title>Draft genome sequences of six enterohepatic helicobacter species isolated from humans and one from rhesus macaques.</title>
        <authorList>
            <person name="Shen Z."/>
            <person name="Sheh A."/>
            <person name="Young S.K."/>
            <person name="Abouelliel A."/>
            <person name="Ward D.V."/>
            <person name="Earl A.M."/>
            <person name="Fox J.G."/>
        </authorList>
    </citation>
    <scope>NUCLEOTIDE SEQUENCE [LARGE SCALE GENOMIC DNA]</scope>
    <source>
        <strain evidence="6 7">MIT 99-5501</strain>
    </source>
</reference>
<keyword evidence="3 4" id="KW-0687">Ribonucleoprotein</keyword>
<keyword evidence="4" id="KW-0694">RNA-binding</keyword>
<protein>
    <recommendedName>
        <fullName evidence="4">Large ribosomal subunit protein uL15</fullName>
    </recommendedName>
</protein>
<evidence type="ECO:0000256" key="2">
    <source>
        <dbReference type="ARBA" id="ARBA00022980"/>
    </source>
</evidence>
<dbReference type="HOGENOM" id="CLU_055188_6_0_7"/>
<dbReference type="STRING" id="1357400.HMPREF2086_01176"/>
<sequence length="185" mass="20025">MASLHLIKPASGSTKDIKRVGRGQGSGMGKTSTRGGKGQTARTGYKTKRGFEGGQQPLQRRLPKVGFASRVQKPYTINVDKIKQVAELSQISIESIHSVHKLPTFARGLDIADSKGTAKISKKTQKKETVSKNTKEVIKKSKKQILVKLIGKGAQSLSSKIKDDRISLSGSNAKHTKSKSSQKDD</sequence>
<dbReference type="EMBL" id="AZJI01000005">
    <property type="protein sequence ID" value="ETD23374.1"/>
    <property type="molecule type" value="Genomic_DNA"/>
</dbReference>
<feature type="region of interest" description="Disordered" evidence="5">
    <location>
        <begin position="154"/>
        <end position="185"/>
    </location>
</feature>
<evidence type="ECO:0000313" key="6">
    <source>
        <dbReference type="EMBL" id="ETD23374.1"/>
    </source>
</evidence>
<feature type="region of interest" description="Disordered" evidence="5">
    <location>
        <begin position="1"/>
        <end position="58"/>
    </location>
</feature>
<dbReference type="eggNOG" id="COG0200">
    <property type="taxonomic scope" value="Bacteria"/>
</dbReference>
<evidence type="ECO:0000256" key="3">
    <source>
        <dbReference type="ARBA" id="ARBA00023274"/>
    </source>
</evidence>
<dbReference type="NCBIfam" id="TIGR01071">
    <property type="entry name" value="rplO_bact"/>
    <property type="match status" value="1"/>
</dbReference>
<evidence type="ECO:0000256" key="5">
    <source>
        <dbReference type="SAM" id="MobiDB-lite"/>
    </source>
</evidence>
<accession>V8C7L9</accession>
<dbReference type="GO" id="GO:0003735">
    <property type="term" value="F:structural constituent of ribosome"/>
    <property type="evidence" value="ECO:0007669"/>
    <property type="project" value="InterPro"/>
</dbReference>
<dbReference type="GO" id="GO:0006412">
    <property type="term" value="P:translation"/>
    <property type="evidence" value="ECO:0007669"/>
    <property type="project" value="UniProtKB-UniRule"/>
</dbReference>
<dbReference type="SUPFAM" id="SSF52080">
    <property type="entry name" value="Ribosomal proteins L15p and L18e"/>
    <property type="match status" value="1"/>
</dbReference>
<dbReference type="PANTHER" id="PTHR12934">
    <property type="entry name" value="50S RIBOSOMAL PROTEIN L15"/>
    <property type="match status" value="1"/>
</dbReference>
<dbReference type="InterPro" id="IPR005749">
    <property type="entry name" value="Ribosomal_uL15_bac-type"/>
</dbReference>
<feature type="compositionally biased region" description="Basic residues" evidence="5">
    <location>
        <begin position="174"/>
        <end position="185"/>
    </location>
</feature>
<dbReference type="GO" id="GO:0022625">
    <property type="term" value="C:cytosolic large ribosomal subunit"/>
    <property type="evidence" value="ECO:0007669"/>
    <property type="project" value="TreeGrafter"/>
</dbReference>
<dbReference type="OrthoDB" id="9810293at2"/>
<dbReference type="Proteomes" id="UP000018731">
    <property type="component" value="Unassembled WGS sequence"/>
</dbReference>
<comment type="subunit">
    <text evidence="4">Part of the 50S ribosomal subunit.</text>
</comment>
<dbReference type="PATRIC" id="fig|1357400.3.peg.1589"/>
<name>V8C7L9_9HELI</name>
<proteinExistence type="inferred from homology"/>
<dbReference type="AlphaFoldDB" id="V8C7L9"/>
<comment type="similarity">
    <text evidence="1 4">Belongs to the universal ribosomal protein uL15 family.</text>
</comment>